<keyword evidence="3" id="KW-1185">Reference proteome</keyword>
<protein>
    <submittedName>
        <fullName evidence="2">Uncharacterized protein</fullName>
    </submittedName>
</protein>
<organism evidence="2 3">
    <name type="scientific">Gulo gulo</name>
    <name type="common">Wolverine</name>
    <name type="synonym">Gluton</name>
    <dbReference type="NCBI Taxonomy" id="48420"/>
    <lineage>
        <taxon>Eukaryota</taxon>
        <taxon>Metazoa</taxon>
        <taxon>Chordata</taxon>
        <taxon>Craniata</taxon>
        <taxon>Vertebrata</taxon>
        <taxon>Euteleostomi</taxon>
        <taxon>Mammalia</taxon>
        <taxon>Eutheria</taxon>
        <taxon>Laurasiatheria</taxon>
        <taxon>Carnivora</taxon>
        <taxon>Caniformia</taxon>
        <taxon>Musteloidea</taxon>
        <taxon>Mustelidae</taxon>
        <taxon>Guloninae</taxon>
        <taxon>Gulo</taxon>
    </lineage>
</organism>
<dbReference type="EMBL" id="CYRY02010420">
    <property type="protein sequence ID" value="VCW78627.1"/>
    <property type="molecule type" value="Genomic_DNA"/>
</dbReference>
<reference evidence="2 3" key="1">
    <citation type="submission" date="2018-10" db="EMBL/GenBank/DDBJ databases">
        <authorList>
            <person name="Ekblom R."/>
            <person name="Jareborg N."/>
        </authorList>
    </citation>
    <scope>NUCLEOTIDE SEQUENCE [LARGE SCALE GENOMIC DNA]</scope>
    <source>
        <tissue evidence="2">Muscle</tissue>
    </source>
</reference>
<evidence type="ECO:0000313" key="2">
    <source>
        <dbReference type="EMBL" id="VCW78627.1"/>
    </source>
</evidence>
<accession>A0A9X9PYZ8</accession>
<dbReference type="Proteomes" id="UP000269945">
    <property type="component" value="Unassembled WGS sequence"/>
</dbReference>
<gene>
    <name evidence="2" type="ORF">BN2614_LOCUS4</name>
</gene>
<sequence length="90" mass="9413">MRRNKPKGKRTLALTNVCLSAPWAGSKEGPFTAAAAPVAAEEGSLPVKPGSNTRSWGGRQGERLHQSGETPEGLDGSVERGFLPSVAGER</sequence>
<proteinExistence type="predicted"/>
<feature type="region of interest" description="Disordered" evidence="1">
    <location>
        <begin position="40"/>
        <end position="90"/>
    </location>
</feature>
<evidence type="ECO:0000313" key="3">
    <source>
        <dbReference type="Proteomes" id="UP000269945"/>
    </source>
</evidence>
<evidence type="ECO:0000256" key="1">
    <source>
        <dbReference type="SAM" id="MobiDB-lite"/>
    </source>
</evidence>
<name>A0A9X9PYZ8_GULGU</name>
<comment type="caution">
    <text evidence="2">The sequence shown here is derived from an EMBL/GenBank/DDBJ whole genome shotgun (WGS) entry which is preliminary data.</text>
</comment>
<dbReference type="AlphaFoldDB" id="A0A9X9PYZ8"/>